<reference evidence="1" key="1">
    <citation type="submission" date="2015-07" db="EMBL/GenBank/DDBJ databases">
        <title>MeaNS - Measles Nucleotide Surveillance Program.</title>
        <authorList>
            <person name="Tran T."/>
            <person name="Druce J."/>
        </authorList>
    </citation>
    <scope>NUCLEOTIDE SEQUENCE</scope>
    <source>
        <strain evidence="1">UCB-OBI-ISO-001</strain>
        <tissue evidence="1">Gonad</tissue>
    </source>
</reference>
<sequence>LYVSLAEQMCTSRDEFEKYENDAKEMLPDADYKAIATRKCIRKKLPNDRDAPEVYLNARDNFHVTTFLRIVDKLATKMKRRGEIYKKTTEKFSFLCDASSTSTNAEGYSHYCQNLIDTYTEDFNSNFLAELEQFHLYVCYKFSATENRKTRFSHAELFKIILEDNIECAFPNVDITFHL</sequence>
<evidence type="ECO:0000313" key="1">
    <source>
        <dbReference type="EMBL" id="KOF86995.1"/>
    </source>
</evidence>
<accession>A0A0L8HE19</accession>
<dbReference type="EMBL" id="KQ418523">
    <property type="protein sequence ID" value="KOF86995.1"/>
    <property type="molecule type" value="Genomic_DNA"/>
</dbReference>
<evidence type="ECO:0008006" key="2">
    <source>
        <dbReference type="Google" id="ProtNLM"/>
    </source>
</evidence>
<organism evidence="1">
    <name type="scientific">Octopus bimaculoides</name>
    <name type="common">California two-spotted octopus</name>
    <dbReference type="NCBI Taxonomy" id="37653"/>
    <lineage>
        <taxon>Eukaryota</taxon>
        <taxon>Metazoa</taxon>
        <taxon>Spiralia</taxon>
        <taxon>Lophotrochozoa</taxon>
        <taxon>Mollusca</taxon>
        <taxon>Cephalopoda</taxon>
        <taxon>Coleoidea</taxon>
        <taxon>Octopodiformes</taxon>
        <taxon>Octopoda</taxon>
        <taxon>Incirrata</taxon>
        <taxon>Octopodidae</taxon>
        <taxon>Octopus</taxon>
    </lineage>
</organism>
<proteinExistence type="predicted"/>
<feature type="non-terminal residue" evidence="1">
    <location>
        <position position="1"/>
    </location>
</feature>
<gene>
    <name evidence="1" type="ORF">OCBIM_22017649mg</name>
</gene>
<name>A0A0L8HE19_OCTBM</name>
<dbReference type="AlphaFoldDB" id="A0A0L8HE19"/>
<protein>
    <recommendedName>
        <fullName evidence="2">DUF4371 domain-containing protein</fullName>
    </recommendedName>
</protein>